<keyword evidence="9" id="KW-1185">Reference proteome</keyword>
<evidence type="ECO:0000259" key="7">
    <source>
        <dbReference type="Pfam" id="PF01794"/>
    </source>
</evidence>
<dbReference type="Gene3D" id="3.40.50.80">
    <property type="entry name" value="Nucleotide-binding domain of ferredoxin-NADP reductase (FNR) module"/>
    <property type="match status" value="1"/>
</dbReference>
<sequence>MAAFARVSALRALEVATVLGVAYLCLGELWPHTRSSPFRGQMWRRQQVFLLCSLSLAPLLLGRTHRLCNAGKGGASTCVGERTALWVLALVNTVPLLGAALATLWSDEESAAYAAILLDAIGFAAARLARLDLAASLMLSARGRSTWAYEATGGSVGFAEAVNLHRAAGWWCVVQSGLHGSLYIIFYAVRGGPRMAWEATFPVPTEGKLNRLGLVNFYGLLALVAMALLALTSLPRARFYRGFQSVHAGLGLAAVAAALLHDLPILIFAAPGLVDWFAGRYDDLPAGGRRLPARARVIPGTSGPWVELKIELAGPAAAAALSLSSPAGAWVGLSVEEISAEVHPISVAALTSTSMTLVVSGNGGDWCDRLASFASKRPRLWVLVKGPYPSGGWRGSRSRDPPAIMLIAGGTGITGWLPSATAGARVVWTVQQEGDYLALADRLPRSSTVFLTRASDKAAGLEGVGARGEAAGSGSLGAVGHFGTPLVATIAAAVVGIVAEVMWREHVRPALRKDPPKTMWGYTAVARALPVLLILALMAAVVAAGAPTARAGRRLLCRWRRHSRPATEELGEDCPLRLSRSAGSESHRWSGEEGMAHDIRIGRPDLPALVQETAMSVQAPVLVVAACGPPGLVESARQAVHATRKSPELRHLRIEFCGTDSRW</sequence>
<evidence type="ECO:0000313" key="9">
    <source>
        <dbReference type="Proteomes" id="UP001472866"/>
    </source>
</evidence>
<organism evidence="8 9">
    <name type="scientific">Chloropicon roscoffensis</name>
    <dbReference type="NCBI Taxonomy" id="1461544"/>
    <lineage>
        <taxon>Eukaryota</taxon>
        <taxon>Viridiplantae</taxon>
        <taxon>Chlorophyta</taxon>
        <taxon>Chloropicophyceae</taxon>
        <taxon>Chloropicales</taxon>
        <taxon>Chloropicaceae</taxon>
        <taxon>Chloropicon</taxon>
    </lineage>
</organism>
<protein>
    <submittedName>
        <fullName evidence="8">Ferric oxidoreductase domain-containing protein</fullName>
    </submittedName>
</protein>
<keyword evidence="3 6" id="KW-1133">Transmembrane helix</keyword>
<accession>A0AAX4NYB4</accession>
<dbReference type="AlphaFoldDB" id="A0AAX4NYB4"/>
<comment type="subcellular location">
    <subcellularLocation>
        <location evidence="1">Membrane</location>
        <topology evidence="1">Multi-pass membrane protein</topology>
    </subcellularLocation>
</comment>
<evidence type="ECO:0000313" key="8">
    <source>
        <dbReference type="EMBL" id="WZN58818.1"/>
    </source>
</evidence>
<feature type="transmembrane region" description="Helical" evidence="6">
    <location>
        <begin position="83"/>
        <end position="105"/>
    </location>
</feature>
<feature type="transmembrane region" description="Helical" evidence="6">
    <location>
        <begin position="209"/>
        <end position="234"/>
    </location>
</feature>
<dbReference type="InterPro" id="IPR039261">
    <property type="entry name" value="FNR_nucleotide-bd"/>
</dbReference>
<dbReference type="Proteomes" id="UP001472866">
    <property type="component" value="Chromosome 01"/>
</dbReference>
<proteinExistence type="predicted"/>
<keyword evidence="5 6" id="KW-0472">Membrane</keyword>
<dbReference type="GO" id="GO:0005886">
    <property type="term" value="C:plasma membrane"/>
    <property type="evidence" value="ECO:0007669"/>
    <property type="project" value="TreeGrafter"/>
</dbReference>
<feature type="transmembrane region" description="Helical" evidence="6">
    <location>
        <begin position="12"/>
        <end position="30"/>
    </location>
</feature>
<keyword evidence="2 6" id="KW-0812">Transmembrane</keyword>
<feature type="transmembrane region" description="Helical" evidence="6">
    <location>
        <begin position="42"/>
        <end position="62"/>
    </location>
</feature>
<feature type="domain" description="Ferric oxidoreductase" evidence="7">
    <location>
        <begin position="127"/>
        <end position="257"/>
    </location>
</feature>
<keyword evidence="4" id="KW-0560">Oxidoreductase</keyword>
<evidence type="ECO:0000256" key="4">
    <source>
        <dbReference type="ARBA" id="ARBA00023002"/>
    </source>
</evidence>
<evidence type="ECO:0000256" key="3">
    <source>
        <dbReference type="ARBA" id="ARBA00022989"/>
    </source>
</evidence>
<name>A0AAX4NYB4_9CHLO</name>
<dbReference type="Pfam" id="PF01794">
    <property type="entry name" value="Ferric_reduct"/>
    <property type="match status" value="1"/>
</dbReference>
<gene>
    <name evidence="8" type="ORF">HKI87_01g03420</name>
</gene>
<evidence type="ECO:0000256" key="6">
    <source>
        <dbReference type="SAM" id="Phobius"/>
    </source>
</evidence>
<dbReference type="PANTHER" id="PTHR11972">
    <property type="entry name" value="NADPH OXIDASE"/>
    <property type="match status" value="1"/>
</dbReference>
<evidence type="ECO:0000256" key="1">
    <source>
        <dbReference type="ARBA" id="ARBA00004141"/>
    </source>
</evidence>
<feature type="transmembrane region" description="Helical" evidence="6">
    <location>
        <begin position="524"/>
        <end position="546"/>
    </location>
</feature>
<feature type="transmembrane region" description="Helical" evidence="6">
    <location>
        <begin position="246"/>
        <end position="270"/>
    </location>
</feature>
<dbReference type="GO" id="GO:0016175">
    <property type="term" value="F:superoxide-generating NAD(P)H oxidase activity"/>
    <property type="evidence" value="ECO:0007669"/>
    <property type="project" value="TreeGrafter"/>
</dbReference>
<evidence type="ECO:0000256" key="5">
    <source>
        <dbReference type="ARBA" id="ARBA00023136"/>
    </source>
</evidence>
<feature type="transmembrane region" description="Helical" evidence="6">
    <location>
        <begin position="482"/>
        <end position="503"/>
    </location>
</feature>
<dbReference type="EMBL" id="CP151501">
    <property type="protein sequence ID" value="WZN58818.1"/>
    <property type="molecule type" value="Genomic_DNA"/>
</dbReference>
<feature type="transmembrane region" description="Helical" evidence="6">
    <location>
        <begin position="168"/>
        <end position="189"/>
    </location>
</feature>
<dbReference type="InterPro" id="IPR013130">
    <property type="entry name" value="Fe3_Rdtase_TM_dom"/>
</dbReference>
<reference evidence="8 9" key="1">
    <citation type="submission" date="2024-03" db="EMBL/GenBank/DDBJ databases">
        <title>Complete genome sequence of the green alga Chloropicon roscoffensis RCC1871.</title>
        <authorList>
            <person name="Lemieux C."/>
            <person name="Pombert J.-F."/>
            <person name="Otis C."/>
            <person name="Turmel M."/>
        </authorList>
    </citation>
    <scope>NUCLEOTIDE SEQUENCE [LARGE SCALE GENOMIC DNA]</scope>
    <source>
        <strain evidence="8 9">RCC1871</strain>
    </source>
</reference>
<dbReference type="InterPro" id="IPR050369">
    <property type="entry name" value="RBOH/FRE"/>
</dbReference>
<dbReference type="PANTHER" id="PTHR11972:SF69">
    <property type="entry name" value="FERRIC REDUCTION OXIDASE 6-RELATED"/>
    <property type="match status" value="1"/>
</dbReference>
<evidence type="ECO:0000256" key="2">
    <source>
        <dbReference type="ARBA" id="ARBA00022692"/>
    </source>
</evidence>